<reference evidence="1 2" key="1">
    <citation type="submission" date="2023-11" db="EMBL/GenBank/DDBJ databases">
        <authorList>
            <person name="Panchal A.K."/>
            <person name="Meaney J.S."/>
            <person name="Karas B.J."/>
            <person name="diCenzo G.C."/>
        </authorList>
    </citation>
    <scope>NUCLEOTIDE SEQUENCE [LARGE SCALE GENOMIC DNA]</scope>
    <source>
        <strain evidence="1 2">NZP2235</strain>
    </source>
</reference>
<evidence type="ECO:0000313" key="1">
    <source>
        <dbReference type="EMBL" id="WQC01172.1"/>
    </source>
</evidence>
<proteinExistence type="predicted"/>
<keyword evidence="2" id="KW-1185">Reference proteome</keyword>
<dbReference type="RefSeq" id="WP_322416081.1">
    <property type="nucleotide sequence ID" value="NZ_CP139858.1"/>
</dbReference>
<dbReference type="Proteomes" id="UP001322481">
    <property type="component" value="Chromosome"/>
</dbReference>
<protein>
    <submittedName>
        <fullName evidence="1">Uncharacterized protein</fullName>
    </submittedName>
</protein>
<sequence length="379" mass="43260">MPLRSSADCIREGLKRLRGERLVQKDGYPGQFSFHGGTWVSRSEECRFSIYSGHDWTFRLNSGTVRKMYVWDAGLFFGDSQGVRISITRWLEKIEHPSPALSHVEAPAASRLLTAIARWLNELALFPSSARPLHSKAPVAYCSHITVERINYTDPFRAKIEGLSDSDLEDIRALIEKPLLDLARRSVEEVGDRPTIYREFAVPVVGELHWNWRKPMPELLAVQDTILDFVNTFTPERAASRPLSRYKVETSERGNWSSTVTLDEEPDVRIQIPVVNREDPHIYEVNVGIAGLSFPVRVEELNSVPLHEMPLSPEERPQYLEYHLLFHPCSARFAAFPKSPQGLTPEIGDRAAEHVKNAWLAVHLERMRKYGIFVDVLII</sequence>
<accession>A0ABZ0VWW5</accession>
<dbReference type="EMBL" id="CP139858">
    <property type="protein sequence ID" value="WQC01172.1"/>
    <property type="molecule type" value="Genomic_DNA"/>
</dbReference>
<name>A0ABZ0VWW5_9HYPH</name>
<organism evidence="1 2">
    <name type="scientific">Mesorhizobium huakuii</name>
    <dbReference type="NCBI Taxonomy" id="28104"/>
    <lineage>
        <taxon>Bacteria</taxon>
        <taxon>Pseudomonadati</taxon>
        <taxon>Pseudomonadota</taxon>
        <taxon>Alphaproteobacteria</taxon>
        <taxon>Hyphomicrobiales</taxon>
        <taxon>Phyllobacteriaceae</taxon>
        <taxon>Mesorhizobium</taxon>
    </lineage>
</organism>
<gene>
    <name evidence="1" type="ORF">U0R22_005388</name>
</gene>
<evidence type="ECO:0000313" key="2">
    <source>
        <dbReference type="Proteomes" id="UP001322481"/>
    </source>
</evidence>